<dbReference type="GO" id="GO:0005634">
    <property type="term" value="C:nucleus"/>
    <property type="evidence" value="ECO:0007669"/>
    <property type="project" value="UniProtKB-SubCell"/>
</dbReference>
<dbReference type="InterPro" id="IPR013087">
    <property type="entry name" value="Znf_C2H2_type"/>
</dbReference>
<dbReference type="InterPro" id="IPR036236">
    <property type="entry name" value="Znf_C2H2_sf"/>
</dbReference>
<dbReference type="EMBL" id="CAMGYJ010000009">
    <property type="protein sequence ID" value="CAI0472579.1"/>
    <property type="molecule type" value="Genomic_DNA"/>
</dbReference>
<keyword evidence="6" id="KW-0805">Transcription regulation</keyword>
<evidence type="ECO:0000313" key="11">
    <source>
        <dbReference type="EMBL" id="CAI0472579.1"/>
    </source>
</evidence>
<keyword evidence="8" id="KW-0539">Nucleus</keyword>
<dbReference type="SMART" id="SM00355">
    <property type="entry name" value="ZnF_C2H2"/>
    <property type="match status" value="2"/>
</dbReference>
<evidence type="ECO:0000256" key="4">
    <source>
        <dbReference type="ARBA" id="ARBA00022771"/>
    </source>
</evidence>
<dbReference type="PROSITE" id="PS00028">
    <property type="entry name" value="ZINC_FINGER_C2H2_1"/>
    <property type="match status" value="2"/>
</dbReference>
<name>A0AAV0PPB0_9ROSI</name>
<dbReference type="PANTHER" id="PTHR26374">
    <property type="entry name" value="ZINC FINGER PROTEIN ZAT5"/>
    <property type="match status" value="1"/>
</dbReference>
<evidence type="ECO:0000256" key="8">
    <source>
        <dbReference type="ARBA" id="ARBA00023242"/>
    </source>
</evidence>
<dbReference type="Pfam" id="PF13912">
    <property type="entry name" value="zf-C2H2_6"/>
    <property type="match status" value="3"/>
</dbReference>
<evidence type="ECO:0000256" key="3">
    <source>
        <dbReference type="ARBA" id="ARBA00022737"/>
    </source>
</evidence>
<comment type="caution">
    <text evidence="11">The sequence shown here is derived from an EMBL/GenBank/DDBJ whole genome shotgun (WGS) entry which is preliminary data.</text>
</comment>
<keyword evidence="7" id="KW-0804">Transcription</keyword>
<evidence type="ECO:0000256" key="1">
    <source>
        <dbReference type="ARBA" id="ARBA00004123"/>
    </source>
</evidence>
<organism evidence="11 12">
    <name type="scientific">Linum tenue</name>
    <dbReference type="NCBI Taxonomy" id="586396"/>
    <lineage>
        <taxon>Eukaryota</taxon>
        <taxon>Viridiplantae</taxon>
        <taxon>Streptophyta</taxon>
        <taxon>Embryophyta</taxon>
        <taxon>Tracheophyta</taxon>
        <taxon>Spermatophyta</taxon>
        <taxon>Magnoliopsida</taxon>
        <taxon>eudicotyledons</taxon>
        <taxon>Gunneridae</taxon>
        <taxon>Pentapetalae</taxon>
        <taxon>rosids</taxon>
        <taxon>fabids</taxon>
        <taxon>Malpighiales</taxon>
        <taxon>Linaceae</taxon>
        <taxon>Linum</taxon>
    </lineage>
</organism>
<protein>
    <recommendedName>
        <fullName evidence="10">C2H2-type domain-containing protein</fullName>
    </recommendedName>
</protein>
<keyword evidence="3" id="KW-0677">Repeat</keyword>
<comment type="subcellular location">
    <subcellularLocation>
        <location evidence="1">Nucleus</location>
    </subcellularLocation>
</comment>
<dbReference type="PROSITE" id="PS50157">
    <property type="entry name" value="ZINC_FINGER_C2H2_2"/>
    <property type="match status" value="2"/>
</dbReference>
<evidence type="ECO:0000313" key="12">
    <source>
        <dbReference type="Proteomes" id="UP001154282"/>
    </source>
</evidence>
<dbReference type="Proteomes" id="UP001154282">
    <property type="component" value="Unassembled WGS sequence"/>
</dbReference>
<proteinExistence type="predicted"/>
<evidence type="ECO:0000256" key="6">
    <source>
        <dbReference type="ARBA" id="ARBA00023015"/>
    </source>
</evidence>
<evidence type="ECO:0000256" key="7">
    <source>
        <dbReference type="ARBA" id="ARBA00023163"/>
    </source>
</evidence>
<evidence type="ECO:0000256" key="5">
    <source>
        <dbReference type="ARBA" id="ARBA00022833"/>
    </source>
</evidence>
<evidence type="ECO:0000256" key="2">
    <source>
        <dbReference type="ARBA" id="ARBA00022723"/>
    </source>
</evidence>
<keyword evidence="4 9" id="KW-0863">Zinc-finger</keyword>
<dbReference type="SUPFAM" id="SSF57667">
    <property type="entry name" value="beta-beta-alpha zinc fingers"/>
    <property type="match status" value="1"/>
</dbReference>
<sequence length="182" mass="19079">MAKCLMVEFAMGQALGGHMRRHRAAAAAAAAASGGFGPVAAAAFECKTCNRTFPSFQALGGHRASHGRPKNLLGLGRNAAFKLASRKPKMHECSICGVEFALGQALGGHMRRHRAAPVATKSFGGDVAPSLVVGPGSNEVAVLLRRSSSSKRVFFGLDLNLTPLQNDLEYLLGKIRAPKASI</sequence>
<dbReference type="PANTHER" id="PTHR26374:SF470">
    <property type="entry name" value="C2H2-TYPE DOMAIN-CONTAINING PROTEIN"/>
    <property type="match status" value="1"/>
</dbReference>
<reference evidence="11" key="1">
    <citation type="submission" date="2022-08" db="EMBL/GenBank/DDBJ databases">
        <authorList>
            <person name="Gutierrez-Valencia J."/>
        </authorList>
    </citation>
    <scope>NUCLEOTIDE SEQUENCE</scope>
</reference>
<keyword evidence="5" id="KW-0862">Zinc</keyword>
<dbReference type="GO" id="GO:0008270">
    <property type="term" value="F:zinc ion binding"/>
    <property type="evidence" value="ECO:0007669"/>
    <property type="project" value="UniProtKB-KW"/>
</dbReference>
<dbReference type="AlphaFoldDB" id="A0AAV0PPB0"/>
<keyword evidence="2" id="KW-0479">Metal-binding</keyword>
<gene>
    <name evidence="11" type="ORF">LITE_LOCUS39316</name>
</gene>
<dbReference type="Gene3D" id="3.30.160.60">
    <property type="entry name" value="Classic Zinc Finger"/>
    <property type="match status" value="1"/>
</dbReference>
<feature type="domain" description="C2H2-type" evidence="10">
    <location>
        <begin position="91"/>
        <end position="113"/>
    </location>
</feature>
<evidence type="ECO:0000259" key="10">
    <source>
        <dbReference type="PROSITE" id="PS50157"/>
    </source>
</evidence>
<keyword evidence="12" id="KW-1185">Reference proteome</keyword>
<evidence type="ECO:0000256" key="9">
    <source>
        <dbReference type="PROSITE-ProRule" id="PRU00042"/>
    </source>
</evidence>
<feature type="domain" description="C2H2-type" evidence="10">
    <location>
        <begin position="44"/>
        <end position="71"/>
    </location>
</feature>
<accession>A0AAV0PPB0</accession>